<proteinExistence type="predicted"/>
<reference evidence="2" key="1">
    <citation type="submission" date="2014-09" db="EMBL/GenBank/DDBJ databases">
        <authorList>
            <person name="Magalhaes I.L.F."/>
            <person name="Oliveira U."/>
            <person name="Santos F.R."/>
            <person name="Vidigal T.H.D.A."/>
            <person name="Brescovit A.D."/>
            <person name="Santos A.J."/>
        </authorList>
    </citation>
    <scope>NUCLEOTIDE SEQUENCE</scope>
    <source>
        <tissue evidence="2">Shoot tissue taken approximately 20 cm above the soil surface</tissue>
    </source>
</reference>
<dbReference type="AlphaFoldDB" id="A0A0A9BGE4"/>
<evidence type="ECO:0000313" key="2">
    <source>
        <dbReference type="EMBL" id="JAD61208.1"/>
    </source>
</evidence>
<accession>A0A0A9BGE4</accession>
<sequence length="44" mass="5084">MQSPTFLFCEVEERGRGEKLASRRVEPRPQKDGSDQTSFIMILI</sequence>
<feature type="region of interest" description="Disordered" evidence="1">
    <location>
        <begin position="15"/>
        <end position="37"/>
    </location>
</feature>
<name>A0A0A9BGE4_ARUDO</name>
<evidence type="ECO:0000256" key="1">
    <source>
        <dbReference type="SAM" id="MobiDB-lite"/>
    </source>
</evidence>
<organism evidence="2">
    <name type="scientific">Arundo donax</name>
    <name type="common">Giant reed</name>
    <name type="synonym">Donax arundinaceus</name>
    <dbReference type="NCBI Taxonomy" id="35708"/>
    <lineage>
        <taxon>Eukaryota</taxon>
        <taxon>Viridiplantae</taxon>
        <taxon>Streptophyta</taxon>
        <taxon>Embryophyta</taxon>
        <taxon>Tracheophyta</taxon>
        <taxon>Spermatophyta</taxon>
        <taxon>Magnoliopsida</taxon>
        <taxon>Liliopsida</taxon>
        <taxon>Poales</taxon>
        <taxon>Poaceae</taxon>
        <taxon>PACMAD clade</taxon>
        <taxon>Arundinoideae</taxon>
        <taxon>Arundineae</taxon>
        <taxon>Arundo</taxon>
    </lineage>
</organism>
<reference evidence="2" key="2">
    <citation type="journal article" date="2015" name="Data Brief">
        <title>Shoot transcriptome of the giant reed, Arundo donax.</title>
        <authorList>
            <person name="Barrero R.A."/>
            <person name="Guerrero F.D."/>
            <person name="Moolhuijzen P."/>
            <person name="Goolsby J.A."/>
            <person name="Tidwell J."/>
            <person name="Bellgard S.E."/>
            <person name="Bellgard M.I."/>
        </authorList>
    </citation>
    <scope>NUCLEOTIDE SEQUENCE</scope>
    <source>
        <tissue evidence="2">Shoot tissue taken approximately 20 cm above the soil surface</tissue>
    </source>
</reference>
<dbReference type="EMBL" id="GBRH01236687">
    <property type="protein sequence ID" value="JAD61208.1"/>
    <property type="molecule type" value="Transcribed_RNA"/>
</dbReference>
<feature type="compositionally biased region" description="Basic and acidic residues" evidence="1">
    <location>
        <begin position="15"/>
        <end position="34"/>
    </location>
</feature>
<protein>
    <submittedName>
        <fullName evidence="2">Uncharacterized protein</fullName>
    </submittedName>
</protein>